<evidence type="ECO:0000313" key="3">
    <source>
        <dbReference type="Proteomes" id="UP001169066"/>
    </source>
</evidence>
<dbReference type="EMBL" id="JAQIBC010000009">
    <property type="protein sequence ID" value="MDM5264551.1"/>
    <property type="molecule type" value="Genomic_DNA"/>
</dbReference>
<dbReference type="InterPro" id="IPR022572">
    <property type="entry name" value="DNA_rep/recomb_RecO_N"/>
</dbReference>
<sequence length="201" mass="23690">MLSVRKAKNEDTIALVLSPTEVRTYYRFFGARHSILQLGNLIDFEVEGEGGSFLPRLRSLSHMGFPWLFDKNRLLLWHNFIKRFEPHLKDAEEIDSFYFDLLLSAAQKWDKQNPKRIVCESYITLLEYEGRLHHDEHCYICENRIEEEIALMQSFIPAHPACLYTAALPTKKVLDFFKTKKTVFLEDHEVDYLFEIVMKGL</sequence>
<organism evidence="2 3">
    <name type="scientific">Sulfurovum xiamenensis</name>
    <dbReference type="NCBI Taxonomy" id="3019066"/>
    <lineage>
        <taxon>Bacteria</taxon>
        <taxon>Pseudomonadati</taxon>
        <taxon>Campylobacterota</taxon>
        <taxon>Epsilonproteobacteria</taxon>
        <taxon>Campylobacterales</taxon>
        <taxon>Sulfurovaceae</taxon>
        <taxon>Sulfurovum</taxon>
    </lineage>
</organism>
<dbReference type="RefSeq" id="WP_289402460.1">
    <property type="nucleotide sequence ID" value="NZ_JAQIBC010000009.1"/>
</dbReference>
<feature type="domain" description="DNA replication/recombination mediator RecO N-terminal" evidence="1">
    <location>
        <begin position="2"/>
        <end position="67"/>
    </location>
</feature>
<comment type="caution">
    <text evidence="2">The sequence shown here is derived from an EMBL/GenBank/DDBJ whole genome shotgun (WGS) entry which is preliminary data.</text>
</comment>
<dbReference type="NCBIfam" id="NF010483">
    <property type="entry name" value="PRK13908.1"/>
    <property type="match status" value="1"/>
</dbReference>
<dbReference type="Proteomes" id="UP001169066">
    <property type="component" value="Unassembled WGS sequence"/>
</dbReference>
<protein>
    <submittedName>
        <fullName evidence="2">Recombination protein RecO</fullName>
    </submittedName>
</protein>
<evidence type="ECO:0000313" key="2">
    <source>
        <dbReference type="EMBL" id="MDM5264551.1"/>
    </source>
</evidence>
<evidence type="ECO:0000259" key="1">
    <source>
        <dbReference type="Pfam" id="PF13114"/>
    </source>
</evidence>
<gene>
    <name evidence="2" type="primary">recO</name>
    <name evidence="2" type="ORF">PF327_10135</name>
</gene>
<name>A0ABT7QU54_9BACT</name>
<dbReference type="Pfam" id="PF13114">
    <property type="entry name" value="RecO_N_2"/>
    <property type="match status" value="1"/>
</dbReference>
<accession>A0ABT7QU54</accession>
<reference evidence="2" key="1">
    <citation type="submission" date="2023-01" db="EMBL/GenBank/DDBJ databases">
        <title>Sulfurovum sp. XTW-4 genome assembly.</title>
        <authorList>
            <person name="Wang J."/>
        </authorList>
    </citation>
    <scope>NUCLEOTIDE SEQUENCE</scope>
    <source>
        <strain evidence="2">XTW-4</strain>
    </source>
</reference>
<proteinExistence type="predicted"/>
<keyword evidence="3" id="KW-1185">Reference proteome</keyword>